<sequence>MTSTVVYEGNLRTVCLHEKSGSTFETDPPTDNQGLGERFSPTDIVATALGSCMLTIMGIKARDMNLDIKGIKIDVEKIMKADPRRIGGINLTFHLPDTLQVDEKQKTILERAANTCPVMYSIHPDIEVNVTFNWKPENQLAIDNNQ</sequence>
<dbReference type="PANTHER" id="PTHR39624">
    <property type="entry name" value="PROTEIN INVOLVED IN RIMO-MEDIATED BETA-METHYLTHIOLATION OF RIBOSOMAL PROTEIN S12 YCAO"/>
    <property type="match status" value="1"/>
</dbReference>
<dbReference type="PANTHER" id="PTHR39624:SF2">
    <property type="entry name" value="OSMC-LIKE PROTEIN"/>
    <property type="match status" value="1"/>
</dbReference>
<evidence type="ECO:0000313" key="2">
    <source>
        <dbReference type="Proteomes" id="UP000192277"/>
    </source>
</evidence>
<evidence type="ECO:0000313" key="1">
    <source>
        <dbReference type="EMBL" id="OQP53045.1"/>
    </source>
</evidence>
<keyword evidence="2" id="KW-1185">Reference proteome</keyword>
<accession>A0ABX3P570</accession>
<gene>
    <name evidence="1" type="ORF">A4D02_21835</name>
</gene>
<dbReference type="SUPFAM" id="SSF82784">
    <property type="entry name" value="OsmC-like"/>
    <property type="match status" value="1"/>
</dbReference>
<dbReference type="Pfam" id="PF02566">
    <property type="entry name" value="OsmC"/>
    <property type="match status" value="1"/>
</dbReference>
<dbReference type="EMBL" id="LWBO01000003">
    <property type="protein sequence ID" value="OQP53045.1"/>
    <property type="molecule type" value="Genomic_DNA"/>
</dbReference>
<protein>
    <submittedName>
        <fullName evidence="1">Osmotically inducible protein OsmC</fullName>
    </submittedName>
</protein>
<organism evidence="1 2">
    <name type="scientific">Niastella koreensis</name>
    <dbReference type="NCBI Taxonomy" id="354356"/>
    <lineage>
        <taxon>Bacteria</taxon>
        <taxon>Pseudomonadati</taxon>
        <taxon>Bacteroidota</taxon>
        <taxon>Chitinophagia</taxon>
        <taxon>Chitinophagales</taxon>
        <taxon>Chitinophagaceae</taxon>
        <taxon>Niastella</taxon>
    </lineage>
</organism>
<dbReference type="Proteomes" id="UP000192277">
    <property type="component" value="Unassembled WGS sequence"/>
</dbReference>
<dbReference type="InterPro" id="IPR036102">
    <property type="entry name" value="OsmC/Ohrsf"/>
</dbReference>
<comment type="caution">
    <text evidence="1">The sequence shown here is derived from an EMBL/GenBank/DDBJ whole genome shotgun (WGS) entry which is preliminary data.</text>
</comment>
<dbReference type="InterPro" id="IPR003718">
    <property type="entry name" value="OsmC/Ohr_fam"/>
</dbReference>
<dbReference type="InterPro" id="IPR015946">
    <property type="entry name" value="KH_dom-like_a/b"/>
</dbReference>
<dbReference type="RefSeq" id="WP_014218425.1">
    <property type="nucleotide sequence ID" value="NZ_LWBO01000003.1"/>
</dbReference>
<name>A0ABX3P570_9BACT</name>
<reference evidence="1 2" key="1">
    <citation type="submission" date="2016-04" db="EMBL/GenBank/DDBJ databases">
        <authorList>
            <person name="Chen L."/>
            <person name="Zhuang W."/>
            <person name="Wang G."/>
        </authorList>
    </citation>
    <scope>NUCLEOTIDE SEQUENCE [LARGE SCALE GENOMIC DNA]</scope>
    <source>
        <strain evidence="2">GR20</strain>
    </source>
</reference>
<proteinExistence type="predicted"/>
<dbReference type="Gene3D" id="3.30.300.20">
    <property type="match status" value="1"/>
</dbReference>